<keyword evidence="4" id="KW-0804">Transcription</keyword>
<dbReference type="PANTHER" id="PTHR30346:SF0">
    <property type="entry name" value="HCA OPERON TRANSCRIPTIONAL ACTIVATOR HCAR"/>
    <property type="match status" value="1"/>
</dbReference>
<evidence type="ECO:0000256" key="4">
    <source>
        <dbReference type="ARBA" id="ARBA00023163"/>
    </source>
</evidence>
<comment type="similarity">
    <text evidence="1">Belongs to the LysR transcriptional regulatory family.</text>
</comment>
<dbReference type="GO" id="GO:0032993">
    <property type="term" value="C:protein-DNA complex"/>
    <property type="evidence" value="ECO:0007669"/>
    <property type="project" value="TreeGrafter"/>
</dbReference>
<reference evidence="6" key="2">
    <citation type="submission" date="2023-01" db="EMBL/GenBank/DDBJ databases">
        <title>Human gut microbiome strain richness.</title>
        <authorList>
            <person name="Chen-Liaw A."/>
        </authorList>
    </citation>
    <scope>NUCLEOTIDE SEQUENCE</scope>
    <source>
        <strain evidence="6">1001217st2_G6_1001217B_191108</strain>
    </source>
</reference>
<dbReference type="InterPro" id="IPR036388">
    <property type="entry name" value="WH-like_DNA-bd_sf"/>
</dbReference>
<dbReference type="InterPro" id="IPR036390">
    <property type="entry name" value="WH_DNA-bd_sf"/>
</dbReference>
<dbReference type="SUPFAM" id="SSF46785">
    <property type="entry name" value="Winged helix' DNA-binding domain"/>
    <property type="match status" value="1"/>
</dbReference>
<reference evidence="7 8" key="1">
    <citation type="submission" date="2018-08" db="EMBL/GenBank/DDBJ databases">
        <title>A genome reference for cultivated species of the human gut microbiota.</title>
        <authorList>
            <person name="Zou Y."/>
            <person name="Xue W."/>
            <person name="Luo G."/>
        </authorList>
    </citation>
    <scope>NUCLEOTIDE SEQUENCE [LARGE SCALE GENOMIC DNA]</scope>
    <source>
        <strain evidence="7 8">OM06-4</strain>
    </source>
</reference>
<gene>
    <name evidence="7" type="ORF">DXB93_02405</name>
    <name evidence="6" type="ORF">PM738_01020</name>
</gene>
<dbReference type="Proteomes" id="UP001211987">
    <property type="component" value="Unassembled WGS sequence"/>
</dbReference>
<dbReference type="PRINTS" id="PR00039">
    <property type="entry name" value="HTHLYSR"/>
</dbReference>
<dbReference type="EMBL" id="QUSL01000002">
    <property type="protein sequence ID" value="RGD87036.1"/>
    <property type="molecule type" value="Genomic_DNA"/>
</dbReference>
<keyword evidence="3" id="KW-0238">DNA-binding</keyword>
<dbReference type="EMBL" id="JAQLKE010000001">
    <property type="protein sequence ID" value="MDB7082368.1"/>
    <property type="molecule type" value="Genomic_DNA"/>
</dbReference>
<dbReference type="Pfam" id="PF00126">
    <property type="entry name" value="HTH_1"/>
    <property type="match status" value="1"/>
</dbReference>
<proteinExistence type="inferred from homology"/>
<dbReference type="GeneID" id="64195230"/>
<dbReference type="CDD" id="cd05466">
    <property type="entry name" value="PBP2_LTTR_substrate"/>
    <property type="match status" value="1"/>
</dbReference>
<evidence type="ECO:0000256" key="2">
    <source>
        <dbReference type="ARBA" id="ARBA00023015"/>
    </source>
</evidence>
<dbReference type="PROSITE" id="PS50931">
    <property type="entry name" value="HTH_LYSR"/>
    <property type="match status" value="1"/>
</dbReference>
<name>A0A3E3AKG5_9FIRM</name>
<dbReference type="InterPro" id="IPR000847">
    <property type="entry name" value="LysR_HTH_N"/>
</dbReference>
<dbReference type="RefSeq" id="WP_003536502.1">
    <property type="nucleotide sequence ID" value="NZ_AP031443.1"/>
</dbReference>
<evidence type="ECO:0000259" key="5">
    <source>
        <dbReference type="PROSITE" id="PS50931"/>
    </source>
</evidence>
<dbReference type="Pfam" id="PF03466">
    <property type="entry name" value="LysR_substrate"/>
    <property type="match status" value="1"/>
</dbReference>
<evidence type="ECO:0000313" key="6">
    <source>
        <dbReference type="EMBL" id="MDB7082368.1"/>
    </source>
</evidence>
<accession>A0A3E3AKG5</accession>
<dbReference type="PANTHER" id="PTHR30346">
    <property type="entry name" value="TRANSCRIPTIONAL DUAL REGULATOR HCAR-RELATED"/>
    <property type="match status" value="1"/>
</dbReference>
<comment type="caution">
    <text evidence="7">The sequence shown here is derived from an EMBL/GenBank/DDBJ whole genome shotgun (WGS) entry which is preliminary data.</text>
</comment>
<evidence type="ECO:0000313" key="8">
    <source>
        <dbReference type="Proteomes" id="UP000261032"/>
    </source>
</evidence>
<organism evidence="7 8">
    <name type="scientific">Thomasclavelia ramosa</name>
    <dbReference type="NCBI Taxonomy" id="1547"/>
    <lineage>
        <taxon>Bacteria</taxon>
        <taxon>Bacillati</taxon>
        <taxon>Bacillota</taxon>
        <taxon>Erysipelotrichia</taxon>
        <taxon>Erysipelotrichales</taxon>
        <taxon>Coprobacillaceae</taxon>
        <taxon>Thomasclavelia</taxon>
    </lineage>
</organism>
<sequence>MTLQQLRYVITVAQKGSISEAAKELFISQPSLSNAIKELEKEMKIIIFSRTNKGIIISDEGLEFLGYARQVLEQAELLENRYLETKSTKKRFNISTQHYSFAVNAFVDLVKKYSDNEYEFTIRETRTYEIIEDVKTLKSEIGILYINDFNQKVINKLLKENNLIFNQLFIAKPHIFVSNTNPLAQKDIVTLEDIEPFPYLSFEQGQYNSFYFSEEILSTLVHQKIIKVSDRATLFNLLIGLDGYTISTGIISEELNGKNIIAIPLAVDETIKIGYIVRNDTARSYLGQIFIEALKQNTQELMQGV</sequence>
<keyword evidence="2" id="KW-0805">Transcription regulation</keyword>
<feature type="domain" description="HTH lysR-type" evidence="5">
    <location>
        <begin position="1"/>
        <end position="58"/>
    </location>
</feature>
<dbReference type="Proteomes" id="UP000261032">
    <property type="component" value="Unassembled WGS sequence"/>
</dbReference>
<protein>
    <submittedName>
        <fullName evidence="7">LysR family transcriptional regulator</fullName>
    </submittedName>
</protein>
<evidence type="ECO:0000256" key="1">
    <source>
        <dbReference type="ARBA" id="ARBA00009437"/>
    </source>
</evidence>
<dbReference type="InterPro" id="IPR005119">
    <property type="entry name" value="LysR_subst-bd"/>
</dbReference>
<dbReference type="GO" id="GO:0003700">
    <property type="term" value="F:DNA-binding transcription factor activity"/>
    <property type="evidence" value="ECO:0007669"/>
    <property type="project" value="InterPro"/>
</dbReference>
<evidence type="ECO:0000313" key="7">
    <source>
        <dbReference type="EMBL" id="RGD87036.1"/>
    </source>
</evidence>
<dbReference type="Gene3D" id="1.10.10.10">
    <property type="entry name" value="Winged helix-like DNA-binding domain superfamily/Winged helix DNA-binding domain"/>
    <property type="match status" value="1"/>
</dbReference>
<dbReference type="SUPFAM" id="SSF53850">
    <property type="entry name" value="Periplasmic binding protein-like II"/>
    <property type="match status" value="1"/>
</dbReference>
<dbReference type="GO" id="GO:0003677">
    <property type="term" value="F:DNA binding"/>
    <property type="evidence" value="ECO:0007669"/>
    <property type="project" value="UniProtKB-KW"/>
</dbReference>
<dbReference type="AlphaFoldDB" id="A0A3E3AKG5"/>
<dbReference type="Gene3D" id="3.40.190.10">
    <property type="entry name" value="Periplasmic binding protein-like II"/>
    <property type="match status" value="2"/>
</dbReference>
<evidence type="ECO:0000256" key="3">
    <source>
        <dbReference type="ARBA" id="ARBA00023125"/>
    </source>
</evidence>
<dbReference type="FunFam" id="1.10.10.10:FF:000001">
    <property type="entry name" value="LysR family transcriptional regulator"/>
    <property type="match status" value="1"/>
</dbReference>